<reference evidence="1 2" key="1">
    <citation type="submission" date="2019-01" db="EMBL/GenBank/DDBJ databases">
        <title>Sphingorhabdus lacus sp.nov., isolated from an oligotrophic freshwater lake.</title>
        <authorList>
            <person name="Park M."/>
        </authorList>
    </citation>
    <scope>NUCLEOTIDE SEQUENCE [LARGE SCALE GENOMIC DNA]</scope>
    <source>
        <strain evidence="1 2">IMCC26285</strain>
    </source>
</reference>
<dbReference type="Gene3D" id="3.40.50.300">
    <property type="entry name" value="P-loop containing nucleotide triphosphate hydrolases"/>
    <property type="match status" value="1"/>
</dbReference>
<proteinExistence type="predicted"/>
<dbReference type="OrthoDB" id="9255509at2"/>
<evidence type="ECO:0000313" key="1">
    <source>
        <dbReference type="EMBL" id="MVZ98128.1"/>
    </source>
</evidence>
<name>A0A6I4M642_9SPHN</name>
<accession>A0A6I4M642</accession>
<organism evidence="1 2">
    <name type="scientific">Sphingorhabdus profundilacus</name>
    <dbReference type="NCBI Taxonomy" id="2509718"/>
    <lineage>
        <taxon>Bacteria</taxon>
        <taxon>Pseudomonadati</taxon>
        <taxon>Pseudomonadota</taxon>
        <taxon>Alphaproteobacteria</taxon>
        <taxon>Sphingomonadales</taxon>
        <taxon>Sphingomonadaceae</taxon>
        <taxon>Sphingorhabdus</taxon>
    </lineage>
</organism>
<sequence length="600" mass="67647">MSSTQSTTAWKQLAGEILAVKGHDFETLLLPVLRSIWPGLVRPRSLGSYDAAGCDLIAQTDDDQLEVVIQAKGFFASEGLSDSHVSQILASIEKFANSELKTDHYVLVHSRDGRNRDAARTIDAALETLKVRNKAKTVAQWDRIQCLSAIEKRLREMIDERLSEQTVRFLAEFDALFESGSEYVDVIPLQVGELKLNRGQSADIKRDQTAKPTRLAQMLGKAKSHQWTLLTGLFGSGKTSAALHAAREWPNGVIYVPAANVEPRRGEFGTNVLMSRIIEALHLFDDYDVDERAQYQRLGGPVLRAMLSSENSERTLIIDALDENRALATPDEITRFASMLTELRCKIVLTTREEHFRATFGNIDHLFKELSQRGGGVRNMKLLEVLPWTRKEVGALVVKIQRQKPDNPGLKHLYDVIASDQPTGWPEELLTHPFFLRMILDLVASGANPADTRVAILNQWSFAKLARDLRSARNTICPVTDRDAYIDDMEALMERAAGEMIELQNSEIRLLETLDSDRLLELASDIFRIRCRDLSAAIAVTFFNPVTQKFRGSVPLRFTHRAFQEYYLARHIVKQQLEIDPYPAIVQMLASELRDEPAKI</sequence>
<evidence type="ECO:0000313" key="2">
    <source>
        <dbReference type="Proteomes" id="UP000471147"/>
    </source>
</evidence>
<comment type="caution">
    <text evidence="1">The sequence shown here is derived from an EMBL/GenBank/DDBJ whole genome shotgun (WGS) entry which is preliminary data.</text>
</comment>
<dbReference type="AlphaFoldDB" id="A0A6I4M642"/>
<dbReference type="SUPFAM" id="SSF52540">
    <property type="entry name" value="P-loop containing nucleoside triphosphate hydrolases"/>
    <property type="match status" value="1"/>
</dbReference>
<keyword evidence="2" id="KW-1185">Reference proteome</keyword>
<dbReference type="InterPro" id="IPR027417">
    <property type="entry name" value="P-loop_NTPase"/>
</dbReference>
<gene>
    <name evidence="1" type="ORF">EUU23_10530</name>
</gene>
<dbReference type="Proteomes" id="UP000471147">
    <property type="component" value="Unassembled WGS sequence"/>
</dbReference>
<dbReference type="EMBL" id="SDWJ01000002">
    <property type="protein sequence ID" value="MVZ98128.1"/>
    <property type="molecule type" value="Genomic_DNA"/>
</dbReference>
<protein>
    <recommendedName>
        <fullName evidence="3">NACHT domain-containing protein</fullName>
    </recommendedName>
</protein>
<evidence type="ECO:0008006" key="3">
    <source>
        <dbReference type="Google" id="ProtNLM"/>
    </source>
</evidence>